<keyword evidence="2 7" id="KW-0689">Ribosomal protein</keyword>
<dbReference type="PANTHER" id="PTHR11721">
    <property type="entry name" value="60S RIBOSOMAL PROTEIN L27A"/>
    <property type="match status" value="1"/>
</dbReference>
<dbReference type="FunFam" id="3.100.10.10:FF:000002">
    <property type="entry name" value="60S ribosomal protein L27a"/>
    <property type="match status" value="1"/>
</dbReference>
<dbReference type="InterPro" id="IPR001196">
    <property type="entry name" value="Ribosomal_uL15_CS"/>
</dbReference>
<keyword evidence="6" id="KW-0863">Zinc-finger</keyword>
<sequence>MTRYARANGSKSCNARVSADPTPWSEMVSPNKRAADNIEDGDVTTPKKEKKTPKKTPKVVKLEPGTPKSLAVLKSPVHQTSPLIATTSAKKIKKTPVKPKAVETPKNSNTPQAGKLSQPSPVQTRSARKKKAEINAMLGTPSSKGVTPTKIVKGTNLNSKTTPKTQKSTPNPKVKNINKKEEFKLELDEDEEMDSDDLDSDDNMGANDSDDIASDDENLDEEQVERLKAELQKIINKPVSSKSILKTAKTPIKVGKTELTKTPPPAQKDKKVVETSLTSPKLVAKEGNVEEKSSTEVGEKTPVMKKNARRSIKAVDAEATEKDVPENVIKSPQAQKTPNKKAKALANASPVVEKSSANEVHIPAQTQVKEEAASAKTPAKEVIPVKTPSKEKTPAPVKTPSKEKTPAPVKTPAKLEVTASVKTPIKPKEVSASVKTPVKPKEVATPVKIPAKQEEVAAAVKTPAKPKEVAAAVKTPAKPKEVAAAAVKTPAKPKEVATPVKTPAKPKEVATPVKTPAKPKEVAAAVKTPAMPKEVAAPVKSEVSSDSVGTPSKALTEEKEASSENTQGDAKKAKKSIKKGIKSVQSKENEVPMTESETSDNVDEVPAKEITEDSAIDVKAAKALAKKLMWAQKKAQRKEKKAANAENEASAKELSAENTQGGAKKAEKLELVKKGIQFIESKENQVPMTESKTLENVDEVAAKEITTENSAIDVKAAKALAKKLKWAQKKAQRKELQAVDSNGVTTNKNAGVSNSIVHDMIKHLGSKQIGLVHRSPQKKHVVAIAEERCVEVRQKLVSIGKTNEEIDRELPRIMLAIEKRVKVTRCLRCRKMGHLQRDCPVSKTRPANKCYKCGNTTHNVKDCSIKEDVFTYADCFICHQTGHLSRTCPKNPKGMYPNGGGCFKCGDKTHLGKFCSGTKQSQQDEAPEMIHKKAVVGVLDSKQSADADITDTVLEKTPIKALKKGNKKRVGGSNRTRRTFFLFATSLVFFIEPTPLRLFLSLQQFVKMSTNRKKTRKLRGHVSHGHGRIGKHRKHPGGRGNAGGMHHHRINFDKYHPGYFGKVGMRNFHLRKNQHHMPAINLDKLWTLVSEQTKEKYKNHPEKKVPIIDCVRAGYFKVLGKGILPKQPMIVKAKFFSRIAETKIKSVGGACILTA</sequence>
<dbReference type="GO" id="GO:0003735">
    <property type="term" value="F:structural constituent of ribosome"/>
    <property type="evidence" value="ECO:0007669"/>
    <property type="project" value="InterPro"/>
</dbReference>
<comment type="caution">
    <text evidence="10">The sequence shown here is derived from an EMBL/GenBank/DDBJ whole genome shotgun (WGS) entry which is preliminary data.</text>
</comment>
<accession>A0A8J2R707</accession>
<feature type="domain" description="CCHC-type" evidence="9">
    <location>
        <begin position="825"/>
        <end position="840"/>
    </location>
</feature>
<evidence type="ECO:0000256" key="1">
    <source>
        <dbReference type="ARBA" id="ARBA00007320"/>
    </source>
</evidence>
<feature type="compositionally biased region" description="Basic and acidic residues" evidence="8">
    <location>
        <begin position="283"/>
        <end position="299"/>
    </location>
</feature>
<feature type="region of interest" description="Disordered" evidence="8">
    <location>
        <begin position="1011"/>
        <end position="1041"/>
    </location>
</feature>
<feature type="compositionally biased region" description="Basic residues" evidence="8">
    <location>
        <begin position="572"/>
        <end position="581"/>
    </location>
</feature>
<dbReference type="GO" id="GO:0003676">
    <property type="term" value="F:nucleic acid binding"/>
    <property type="evidence" value="ECO:0007669"/>
    <property type="project" value="InterPro"/>
</dbReference>
<evidence type="ECO:0000259" key="9">
    <source>
        <dbReference type="PROSITE" id="PS50158"/>
    </source>
</evidence>
<dbReference type="GO" id="GO:0022625">
    <property type="term" value="C:cytosolic large ribosomal subunit"/>
    <property type="evidence" value="ECO:0007669"/>
    <property type="project" value="TreeGrafter"/>
</dbReference>
<organism evidence="10 11">
    <name type="scientific">Daphnia galeata</name>
    <dbReference type="NCBI Taxonomy" id="27404"/>
    <lineage>
        <taxon>Eukaryota</taxon>
        <taxon>Metazoa</taxon>
        <taxon>Ecdysozoa</taxon>
        <taxon>Arthropoda</taxon>
        <taxon>Crustacea</taxon>
        <taxon>Branchiopoda</taxon>
        <taxon>Diplostraca</taxon>
        <taxon>Cladocera</taxon>
        <taxon>Anomopoda</taxon>
        <taxon>Daphniidae</taxon>
        <taxon>Daphnia</taxon>
    </lineage>
</organism>
<keyword evidence="3 7" id="KW-0687">Ribonucleoprotein</keyword>
<dbReference type="InterPro" id="IPR021131">
    <property type="entry name" value="Ribosomal_uL15/eL18"/>
</dbReference>
<protein>
    <recommendedName>
        <fullName evidence="4">Large ribosomal subunit protein uL15</fullName>
    </recommendedName>
    <alternativeName>
        <fullName evidence="5">60S ribosomal protein L27a</fullName>
    </alternativeName>
</protein>
<evidence type="ECO:0000256" key="7">
    <source>
        <dbReference type="RuleBase" id="RU003888"/>
    </source>
</evidence>
<feature type="region of interest" description="Disordered" evidence="8">
    <location>
        <begin position="1"/>
        <end position="225"/>
    </location>
</feature>
<comment type="similarity">
    <text evidence="1 7">Belongs to the universal ribosomal protein uL15 family.</text>
</comment>
<evidence type="ECO:0000313" key="11">
    <source>
        <dbReference type="Proteomes" id="UP000789390"/>
    </source>
</evidence>
<dbReference type="Gene3D" id="3.100.10.10">
    <property type="match status" value="1"/>
</dbReference>
<evidence type="ECO:0000256" key="3">
    <source>
        <dbReference type="ARBA" id="ARBA00023274"/>
    </source>
</evidence>
<feature type="compositionally biased region" description="Low complexity" evidence="8">
    <location>
        <begin position="509"/>
        <end position="530"/>
    </location>
</feature>
<dbReference type="PROSITE" id="PS50158">
    <property type="entry name" value="ZF_CCHC"/>
    <property type="match status" value="3"/>
</dbReference>
<evidence type="ECO:0000256" key="5">
    <source>
        <dbReference type="ARBA" id="ARBA00035527"/>
    </source>
</evidence>
<dbReference type="InterPro" id="IPR001878">
    <property type="entry name" value="Znf_CCHC"/>
</dbReference>
<dbReference type="PANTHER" id="PTHR11721:SF3">
    <property type="entry name" value="LARGE RIBOSOMAL SUBUNIT PROTEIN UL15"/>
    <property type="match status" value="1"/>
</dbReference>
<feature type="region of interest" description="Disordered" evidence="8">
    <location>
        <begin position="484"/>
        <end position="608"/>
    </location>
</feature>
<dbReference type="SUPFAM" id="SSF52080">
    <property type="entry name" value="Ribosomal proteins L15p and L18e"/>
    <property type="match status" value="1"/>
</dbReference>
<keyword evidence="11" id="KW-1185">Reference proteome</keyword>
<evidence type="ECO:0000256" key="6">
    <source>
        <dbReference type="PROSITE-ProRule" id="PRU00047"/>
    </source>
</evidence>
<evidence type="ECO:0000256" key="4">
    <source>
        <dbReference type="ARBA" id="ARBA00035200"/>
    </source>
</evidence>
<dbReference type="Pfam" id="PF00828">
    <property type="entry name" value="Ribosomal_L27A"/>
    <property type="match status" value="1"/>
</dbReference>
<dbReference type="Gene3D" id="4.10.60.10">
    <property type="entry name" value="Zinc finger, CCHC-type"/>
    <property type="match status" value="2"/>
</dbReference>
<dbReference type="AlphaFoldDB" id="A0A8J2R707"/>
<dbReference type="HAMAP" id="MF_01341">
    <property type="entry name" value="Ribosomal_uL15"/>
    <property type="match status" value="1"/>
</dbReference>
<dbReference type="SUPFAM" id="SSF57756">
    <property type="entry name" value="Retrovirus zinc finger-like domains"/>
    <property type="match status" value="2"/>
</dbReference>
<feature type="domain" description="CCHC-type" evidence="9">
    <location>
        <begin position="849"/>
        <end position="863"/>
    </location>
</feature>
<feature type="compositionally biased region" description="Acidic residues" evidence="8">
    <location>
        <begin position="187"/>
        <end position="223"/>
    </location>
</feature>
<dbReference type="GO" id="GO:0006412">
    <property type="term" value="P:translation"/>
    <property type="evidence" value="ECO:0007669"/>
    <property type="project" value="InterPro"/>
</dbReference>
<dbReference type="InterPro" id="IPR036875">
    <property type="entry name" value="Znf_CCHC_sf"/>
</dbReference>
<feature type="compositionally biased region" description="Basic residues" evidence="8">
    <location>
        <begin position="48"/>
        <end position="58"/>
    </location>
</feature>
<dbReference type="GO" id="GO:0008270">
    <property type="term" value="F:zinc ion binding"/>
    <property type="evidence" value="ECO:0007669"/>
    <property type="project" value="UniProtKB-KW"/>
</dbReference>
<feature type="compositionally biased region" description="Polar residues" evidence="8">
    <location>
        <begin position="105"/>
        <end position="125"/>
    </location>
</feature>
<feature type="region of interest" description="Disordered" evidence="8">
    <location>
        <begin position="245"/>
        <end position="415"/>
    </location>
</feature>
<feature type="compositionally biased region" description="Basic and acidic residues" evidence="8">
    <location>
        <begin position="313"/>
        <end position="325"/>
    </location>
</feature>
<evidence type="ECO:0000256" key="2">
    <source>
        <dbReference type="ARBA" id="ARBA00022980"/>
    </source>
</evidence>
<gene>
    <name evidence="10" type="ORF">DGAL_LOCUS140</name>
</gene>
<evidence type="ECO:0000256" key="8">
    <source>
        <dbReference type="SAM" id="MobiDB-lite"/>
    </source>
</evidence>
<dbReference type="Proteomes" id="UP000789390">
    <property type="component" value="Unassembled WGS sequence"/>
</dbReference>
<feature type="compositionally biased region" description="Low complexity" evidence="8">
    <location>
        <begin position="158"/>
        <end position="173"/>
    </location>
</feature>
<keyword evidence="6" id="KW-0862">Zinc</keyword>
<dbReference type="PROSITE" id="PS00475">
    <property type="entry name" value="RIBOSOMAL_L15"/>
    <property type="match status" value="1"/>
</dbReference>
<dbReference type="InterPro" id="IPR036227">
    <property type="entry name" value="Ribosomal_uL15/eL18_sf"/>
</dbReference>
<feature type="domain" description="CCHC-type" evidence="9">
    <location>
        <begin position="875"/>
        <end position="890"/>
    </location>
</feature>
<keyword evidence="6" id="KW-0479">Metal-binding</keyword>
<dbReference type="InterPro" id="IPR030878">
    <property type="entry name" value="Ribosomal_uL15"/>
</dbReference>
<dbReference type="OrthoDB" id="3863715at2759"/>
<dbReference type="SMART" id="SM00343">
    <property type="entry name" value="ZnF_C2HC"/>
    <property type="match status" value="4"/>
</dbReference>
<evidence type="ECO:0000313" key="10">
    <source>
        <dbReference type="EMBL" id="CAH0098093.1"/>
    </source>
</evidence>
<proteinExistence type="inferred from homology"/>
<dbReference type="EMBL" id="CAKKLH010000001">
    <property type="protein sequence ID" value="CAH0098093.1"/>
    <property type="molecule type" value="Genomic_DNA"/>
</dbReference>
<feature type="compositionally biased region" description="Basic residues" evidence="8">
    <location>
        <begin position="1011"/>
        <end position="1037"/>
    </location>
</feature>
<name>A0A8J2R707_9CRUS</name>
<feature type="region of interest" description="Disordered" evidence="8">
    <location>
        <begin position="634"/>
        <end position="664"/>
    </location>
</feature>
<reference evidence="10" key="1">
    <citation type="submission" date="2021-11" db="EMBL/GenBank/DDBJ databases">
        <authorList>
            <person name="Schell T."/>
        </authorList>
    </citation>
    <scope>NUCLEOTIDE SEQUENCE</scope>
    <source>
        <strain evidence="10">M5</strain>
    </source>
</reference>